<dbReference type="RefSeq" id="WP_203958201.1">
    <property type="nucleotide sequence ID" value="NZ_BOOO01000050.1"/>
</dbReference>
<dbReference type="Proteomes" id="UP000650628">
    <property type="component" value="Unassembled WGS sequence"/>
</dbReference>
<organism evidence="2 3">
    <name type="scientific">Planotetraspora mira</name>
    <dbReference type="NCBI Taxonomy" id="58121"/>
    <lineage>
        <taxon>Bacteria</taxon>
        <taxon>Bacillati</taxon>
        <taxon>Actinomycetota</taxon>
        <taxon>Actinomycetes</taxon>
        <taxon>Streptosporangiales</taxon>
        <taxon>Streptosporangiaceae</taxon>
        <taxon>Planotetraspora</taxon>
    </lineage>
</organism>
<comment type="caution">
    <text evidence="2">The sequence shown here is derived from an EMBL/GenBank/DDBJ whole genome shotgun (WGS) entry which is preliminary data.</text>
</comment>
<feature type="region of interest" description="Disordered" evidence="1">
    <location>
        <begin position="1"/>
        <end position="35"/>
    </location>
</feature>
<evidence type="ECO:0000256" key="1">
    <source>
        <dbReference type="SAM" id="MobiDB-lite"/>
    </source>
</evidence>
<dbReference type="EMBL" id="BOOO01000050">
    <property type="protein sequence ID" value="GII34406.1"/>
    <property type="molecule type" value="Genomic_DNA"/>
</dbReference>
<gene>
    <name evidence="2" type="ORF">Pmi06nite_78480</name>
</gene>
<evidence type="ECO:0000313" key="2">
    <source>
        <dbReference type="EMBL" id="GII34406.1"/>
    </source>
</evidence>
<sequence>MSAPASQEAPRPEVPAAETSPETSDGARPLTRPVSHAPGLVVLGAGDAEACSDGTCW</sequence>
<name>A0A8J3TXP1_9ACTN</name>
<accession>A0A8J3TXP1</accession>
<reference evidence="2 3" key="1">
    <citation type="submission" date="2021-01" db="EMBL/GenBank/DDBJ databases">
        <title>Whole genome shotgun sequence of Planotetraspora mira NBRC 15435.</title>
        <authorList>
            <person name="Komaki H."/>
            <person name="Tamura T."/>
        </authorList>
    </citation>
    <scope>NUCLEOTIDE SEQUENCE [LARGE SCALE GENOMIC DNA]</scope>
    <source>
        <strain evidence="2 3">NBRC 15435</strain>
    </source>
</reference>
<dbReference type="AlphaFoldDB" id="A0A8J3TXP1"/>
<evidence type="ECO:0000313" key="3">
    <source>
        <dbReference type="Proteomes" id="UP000650628"/>
    </source>
</evidence>
<keyword evidence="3" id="KW-1185">Reference proteome</keyword>
<proteinExistence type="predicted"/>
<protein>
    <submittedName>
        <fullName evidence="2">Uncharacterized protein</fullName>
    </submittedName>
</protein>